<dbReference type="STRING" id="459525.SAMN04488137_2893"/>
<organism evidence="1 2">
    <name type="scientific">Fictibacillus solisalsi</name>
    <dbReference type="NCBI Taxonomy" id="459525"/>
    <lineage>
        <taxon>Bacteria</taxon>
        <taxon>Bacillati</taxon>
        <taxon>Bacillota</taxon>
        <taxon>Bacilli</taxon>
        <taxon>Bacillales</taxon>
        <taxon>Fictibacillaceae</taxon>
        <taxon>Fictibacillus</taxon>
    </lineage>
</organism>
<protein>
    <submittedName>
        <fullName evidence="1">Uncharacterized protein</fullName>
    </submittedName>
</protein>
<dbReference type="Proteomes" id="UP000199544">
    <property type="component" value="Unassembled WGS sequence"/>
</dbReference>
<reference evidence="2" key="1">
    <citation type="submission" date="2016-10" db="EMBL/GenBank/DDBJ databases">
        <authorList>
            <person name="Varghese N."/>
            <person name="Submissions S."/>
        </authorList>
    </citation>
    <scope>NUCLEOTIDE SEQUENCE [LARGE SCALE GENOMIC DNA]</scope>
    <source>
        <strain evidence="2">CGMCC 1.6854</strain>
    </source>
</reference>
<accession>A0A1G9XPC4</accession>
<sequence length="39" mass="4409">MTKKLKELIEKLQKQGVNIDFCSRTALLAIQNDFGSAKK</sequence>
<dbReference type="AlphaFoldDB" id="A0A1G9XPC4"/>
<proteinExistence type="predicted"/>
<gene>
    <name evidence="1" type="ORF">SAMN04488137_2893</name>
</gene>
<name>A0A1G9XPC4_9BACL</name>
<keyword evidence="2" id="KW-1185">Reference proteome</keyword>
<dbReference type="EMBL" id="FNHW01000001">
    <property type="protein sequence ID" value="SDM98025.1"/>
    <property type="molecule type" value="Genomic_DNA"/>
</dbReference>
<evidence type="ECO:0000313" key="2">
    <source>
        <dbReference type="Proteomes" id="UP000199544"/>
    </source>
</evidence>
<evidence type="ECO:0000313" key="1">
    <source>
        <dbReference type="EMBL" id="SDM98025.1"/>
    </source>
</evidence>